<reference evidence="12 13" key="1">
    <citation type="submission" date="2021-01" db="EMBL/GenBank/DDBJ databases">
        <title>Whole genome shotgun sequence of Planobispora longispora NBRC 13918.</title>
        <authorList>
            <person name="Komaki H."/>
            <person name="Tamura T."/>
        </authorList>
    </citation>
    <scope>NUCLEOTIDE SEQUENCE [LARGE SCALE GENOMIC DNA]</scope>
    <source>
        <strain evidence="12 13">NBRC 13918</strain>
    </source>
</reference>
<feature type="domain" description="Histidine kinase/HSP90-like ATPase" evidence="11">
    <location>
        <begin position="295"/>
        <end position="384"/>
    </location>
</feature>
<dbReference type="InterPro" id="IPR003594">
    <property type="entry name" value="HATPase_dom"/>
</dbReference>
<gene>
    <name evidence="12" type="ORF">Plo01_54200</name>
</gene>
<sequence length="412" mass="43437">MYGDRRGAGAAMPRDGLRRGGLMVLTLLVGTLTAAMELLWLLAATPCLALPRLRPEVLEASARIASFEARRLGMGAGGYNGVRAHRYLSVRWAAGVLGGLVLLTLGVGAGTGLWLVTGWLAGESPDGIEPTAPVVIYIAVLGTVLLFLNLTGIAGVVTLERWLVTHLLRLSPTEILERRIAELAETRAGIVAAVDVERRRIERDLHDGLQQRLVALAMLIGRARRGRSPELLDDLLRQAHEDAQQALSDLREVAWRVYPSALDSLGLREALAGVAERSAVPVRISYDLDGRPTTTVETAAYFVVCEAVTNAAKHAGADLITVRVASEEGRILVQVIDDGKGGAVLSGSGLSGLARRVAALDGHFSVISPAGGPTVVTAELLCASAAMTRERSPGPDGAAATPERSPGMAGWS</sequence>
<proteinExistence type="predicted"/>
<dbReference type="EC" id="2.7.13.3" evidence="2"/>
<feature type="region of interest" description="Disordered" evidence="9">
    <location>
        <begin position="388"/>
        <end position="412"/>
    </location>
</feature>
<evidence type="ECO:0000256" key="7">
    <source>
        <dbReference type="ARBA" id="ARBA00022840"/>
    </source>
</evidence>
<keyword evidence="3" id="KW-0597">Phosphoprotein</keyword>
<keyword evidence="5" id="KW-0547">Nucleotide-binding</keyword>
<dbReference type="InterPro" id="IPR036890">
    <property type="entry name" value="HATPase_C_sf"/>
</dbReference>
<feature type="transmembrane region" description="Helical" evidence="10">
    <location>
        <begin position="135"/>
        <end position="159"/>
    </location>
</feature>
<feature type="transmembrane region" description="Helical" evidence="10">
    <location>
        <begin position="20"/>
        <end position="44"/>
    </location>
</feature>
<dbReference type="Pfam" id="PF07730">
    <property type="entry name" value="HisKA_3"/>
    <property type="match status" value="1"/>
</dbReference>
<evidence type="ECO:0000256" key="1">
    <source>
        <dbReference type="ARBA" id="ARBA00000085"/>
    </source>
</evidence>
<dbReference type="AlphaFoldDB" id="A0A8J3W8L8"/>
<protein>
    <recommendedName>
        <fullName evidence="2">histidine kinase</fullName>
        <ecNumber evidence="2">2.7.13.3</ecNumber>
    </recommendedName>
</protein>
<evidence type="ECO:0000256" key="4">
    <source>
        <dbReference type="ARBA" id="ARBA00022679"/>
    </source>
</evidence>
<dbReference type="CDD" id="cd16917">
    <property type="entry name" value="HATPase_UhpB-NarQ-NarX-like"/>
    <property type="match status" value="1"/>
</dbReference>
<dbReference type="SUPFAM" id="SSF55874">
    <property type="entry name" value="ATPase domain of HSP90 chaperone/DNA topoisomerase II/histidine kinase"/>
    <property type="match status" value="1"/>
</dbReference>
<evidence type="ECO:0000256" key="3">
    <source>
        <dbReference type="ARBA" id="ARBA00022553"/>
    </source>
</evidence>
<dbReference type="GO" id="GO:0046983">
    <property type="term" value="F:protein dimerization activity"/>
    <property type="evidence" value="ECO:0007669"/>
    <property type="project" value="InterPro"/>
</dbReference>
<evidence type="ECO:0000256" key="2">
    <source>
        <dbReference type="ARBA" id="ARBA00012438"/>
    </source>
</evidence>
<keyword evidence="7" id="KW-0067">ATP-binding</keyword>
<comment type="caution">
    <text evidence="12">The sequence shown here is derived from an EMBL/GenBank/DDBJ whole genome shotgun (WGS) entry which is preliminary data.</text>
</comment>
<dbReference type="Gene3D" id="1.20.5.1930">
    <property type="match status" value="1"/>
</dbReference>
<evidence type="ECO:0000256" key="10">
    <source>
        <dbReference type="SAM" id="Phobius"/>
    </source>
</evidence>
<accession>A0A8J3W8L8</accession>
<keyword evidence="8" id="KW-0902">Two-component regulatory system</keyword>
<dbReference type="EMBL" id="BOOH01000045">
    <property type="protein sequence ID" value="GIH78991.1"/>
    <property type="molecule type" value="Genomic_DNA"/>
</dbReference>
<keyword evidence="10" id="KW-1133">Transmembrane helix</keyword>
<evidence type="ECO:0000313" key="13">
    <source>
        <dbReference type="Proteomes" id="UP000616724"/>
    </source>
</evidence>
<evidence type="ECO:0000256" key="6">
    <source>
        <dbReference type="ARBA" id="ARBA00022777"/>
    </source>
</evidence>
<dbReference type="InterPro" id="IPR011712">
    <property type="entry name" value="Sig_transdc_His_kin_sub3_dim/P"/>
</dbReference>
<dbReference type="Gene3D" id="3.30.565.10">
    <property type="entry name" value="Histidine kinase-like ATPase, C-terminal domain"/>
    <property type="match status" value="1"/>
</dbReference>
<keyword evidence="10" id="KW-0472">Membrane</keyword>
<evidence type="ECO:0000256" key="8">
    <source>
        <dbReference type="ARBA" id="ARBA00023012"/>
    </source>
</evidence>
<dbReference type="GO" id="GO:0005524">
    <property type="term" value="F:ATP binding"/>
    <property type="evidence" value="ECO:0007669"/>
    <property type="project" value="UniProtKB-KW"/>
</dbReference>
<evidence type="ECO:0000313" key="12">
    <source>
        <dbReference type="EMBL" id="GIH78991.1"/>
    </source>
</evidence>
<keyword evidence="6" id="KW-0418">Kinase</keyword>
<keyword evidence="13" id="KW-1185">Reference proteome</keyword>
<dbReference type="PANTHER" id="PTHR24421">
    <property type="entry name" value="NITRATE/NITRITE SENSOR PROTEIN NARX-RELATED"/>
    <property type="match status" value="1"/>
</dbReference>
<dbReference type="Pfam" id="PF02518">
    <property type="entry name" value="HATPase_c"/>
    <property type="match status" value="1"/>
</dbReference>
<dbReference type="InterPro" id="IPR050482">
    <property type="entry name" value="Sensor_HK_TwoCompSys"/>
</dbReference>
<keyword evidence="10" id="KW-0812">Transmembrane</keyword>
<feature type="transmembrane region" description="Helical" evidence="10">
    <location>
        <begin position="92"/>
        <end position="115"/>
    </location>
</feature>
<dbReference type="GO" id="GO:0000155">
    <property type="term" value="F:phosphorelay sensor kinase activity"/>
    <property type="evidence" value="ECO:0007669"/>
    <property type="project" value="InterPro"/>
</dbReference>
<evidence type="ECO:0000256" key="5">
    <source>
        <dbReference type="ARBA" id="ARBA00022741"/>
    </source>
</evidence>
<evidence type="ECO:0000259" key="11">
    <source>
        <dbReference type="SMART" id="SM00387"/>
    </source>
</evidence>
<keyword evidence="4" id="KW-0808">Transferase</keyword>
<comment type="catalytic activity">
    <reaction evidence="1">
        <text>ATP + protein L-histidine = ADP + protein N-phospho-L-histidine.</text>
        <dbReference type="EC" id="2.7.13.3"/>
    </reaction>
</comment>
<dbReference type="GO" id="GO:0016020">
    <property type="term" value="C:membrane"/>
    <property type="evidence" value="ECO:0007669"/>
    <property type="project" value="InterPro"/>
</dbReference>
<name>A0A8J3W8L8_9ACTN</name>
<dbReference type="SMART" id="SM00387">
    <property type="entry name" value="HATPase_c"/>
    <property type="match status" value="1"/>
</dbReference>
<dbReference type="Proteomes" id="UP000616724">
    <property type="component" value="Unassembled WGS sequence"/>
</dbReference>
<dbReference type="PANTHER" id="PTHR24421:SF10">
    <property type="entry name" value="NITRATE_NITRITE SENSOR PROTEIN NARQ"/>
    <property type="match status" value="1"/>
</dbReference>
<organism evidence="12 13">
    <name type="scientific">Planobispora longispora</name>
    <dbReference type="NCBI Taxonomy" id="28887"/>
    <lineage>
        <taxon>Bacteria</taxon>
        <taxon>Bacillati</taxon>
        <taxon>Actinomycetota</taxon>
        <taxon>Actinomycetes</taxon>
        <taxon>Streptosporangiales</taxon>
        <taxon>Streptosporangiaceae</taxon>
        <taxon>Planobispora</taxon>
    </lineage>
</organism>
<evidence type="ECO:0000256" key="9">
    <source>
        <dbReference type="SAM" id="MobiDB-lite"/>
    </source>
</evidence>